<dbReference type="InterPro" id="IPR013210">
    <property type="entry name" value="LRR_N_plant-typ"/>
</dbReference>
<keyword evidence="3" id="KW-0433">Leucine-rich repeat</keyword>
<accession>A0A4S4E3C3</accession>
<feature type="region of interest" description="Disordered" evidence="6">
    <location>
        <begin position="49"/>
        <end position="76"/>
    </location>
</feature>
<dbReference type="SUPFAM" id="SSF51735">
    <property type="entry name" value="NAD(P)-binding Rossmann-fold domains"/>
    <property type="match status" value="1"/>
</dbReference>
<evidence type="ECO:0000256" key="2">
    <source>
        <dbReference type="ARBA" id="ARBA00022525"/>
    </source>
</evidence>
<dbReference type="PANTHER" id="PTHR32093:SF115">
    <property type="entry name" value="LEUCINE-RICH REPEAT EXTENSIN-LIKE PROTEIN 2"/>
    <property type="match status" value="1"/>
</dbReference>
<dbReference type="PANTHER" id="PTHR32093">
    <property type="entry name" value="LEUCINE-RICH REPEAT EXTENSIN-LIKE PROTEIN 3-RELATED"/>
    <property type="match status" value="1"/>
</dbReference>
<keyword evidence="2" id="KW-0964">Secreted</keyword>
<keyword evidence="4" id="KW-0732">Signal</keyword>
<keyword evidence="7" id="KW-0472">Membrane</keyword>
<dbReference type="InterPro" id="IPR036291">
    <property type="entry name" value="NAD(P)-bd_dom_sf"/>
</dbReference>
<evidence type="ECO:0000259" key="8">
    <source>
        <dbReference type="Pfam" id="PF08263"/>
    </source>
</evidence>
<dbReference type="Pfam" id="PF08263">
    <property type="entry name" value="LRRNT_2"/>
    <property type="match status" value="1"/>
</dbReference>
<dbReference type="AlphaFoldDB" id="A0A4S4E3C3"/>
<keyword evidence="7" id="KW-1133">Transmembrane helix</keyword>
<dbReference type="GO" id="GO:0005576">
    <property type="term" value="C:extracellular region"/>
    <property type="evidence" value="ECO:0007669"/>
    <property type="project" value="UniProtKB-SubCell"/>
</dbReference>
<keyword evidence="5" id="KW-0677">Repeat</keyword>
<dbReference type="Proteomes" id="UP000306102">
    <property type="component" value="Unassembled WGS sequence"/>
</dbReference>
<dbReference type="EMBL" id="SDRB02008277">
    <property type="protein sequence ID" value="THG09765.1"/>
    <property type="molecule type" value="Genomic_DNA"/>
</dbReference>
<protein>
    <recommendedName>
        <fullName evidence="8">Leucine-rich repeat-containing N-terminal plant-type domain-containing protein</fullName>
    </recommendedName>
</protein>
<comment type="caution">
    <text evidence="9">The sequence shown here is derived from an EMBL/GenBank/DDBJ whole genome shotgun (WGS) entry which is preliminary data.</text>
</comment>
<reference evidence="9 10" key="1">
    <citation type="journal article" date="2018" name="Proc. Natl. Acad. Sci. U.S.A.">
        <title>Draft genome sequence of Camellia sinensis var. sinensis provides insights into the evolution of the tea genome and tea quality.</title>
        <authorList>
            <person name="Wei C."/>
            <person name="Yang H."/>
            <person name="Wang S."/>
            <person name="Zhao J."/>
            <person name="Liu C."/>
            <person name="Gao L."/>
            <person name="Xia E."/>
            <person name="Lu Y."/>
            <person name="Tai Y."/>
            <person name="She G."/>
            <person name="Sun J."/>
            <person name="Cao H."/>
            <person name="Tong W."/>
            <person name="Gao Q."/>
            <person name="Li Y."/>
            <person name="Deng W."/>
            <person name="Jiang X."/>
            <person name="Wang W."/>
            <person name="Chen Q."/>
            <person name="Zhang S."/>
            <person name="Li H."/>
            <person name="Wu J."/>
            <person name="Wang P."/>
            <person name="Li P."/>
            <person name="Shi C."/>
            <person name="Zheng F."/>
            <person name="Jian J."/>
            <person name="Huang B."/>
            <person name="Shan D."/>
            <person name="Shi M."/>
            <person name="Fang C."/>
            <person name="Yue Y."/>
            <person name="Li F."/>
            <person name="Li D."/>
            <person name="Wei S."/>
            <person name="Han B."/>
            <person name="Jiang C."/>
            <person name="Yin Y."/>
            <person name="Xia T."/>
            <person name="Zhang Z."/>
            <person name="Bennetzen J.L."/>
            <person name="Zhao S."/>
            <person name="Wan X."/>
        </authorList>
    </citation>
    <scope>NUCLEOTIDE SEQUENCE [LARGE SCALE GENOMIC DNA]</scope>
    <source>
        <strain evidence="10">cv. Shuchazao</strain>
        <tissue evidence="9">Leaf</tissue>
    </source>
</reference>
<evidence type="ECO:0000256" key="5">
    <source>
        <dbReference type="ARBA" id="ARBA00022737"/>
    </source>
</evidence>
<organism evidence="9 10">
    <name type="scientific">Camellia sinensis var. sinensis</name>
    <name type="common">China tea</name>
    <dbReference type="NCBI Taxonomy" id="542762"/>
    <lineage>
        <taxon>Eukaryota</taxon>
        <taxon>Viridiplantae</taxon>
        <taxon>Streptophyta</taxon>
        <taxon>Embryophyta</taxon>
        <taxon>Tracheophyta</taxon>
        <taxon>Spermatophyta</taxon>
        <taxon>Magnoliopsida</taxon>
        <taxon>eudicotyledons</taxon>
        <taxon>Gunneridae</taxon>
        <taxon>Pentapetalae</taxon>
        <taxon>asterids</taxon>
        <taxon>Ericales</taxon>
        <taxon>Theaceae</taxon>
        <taxon>Camellia</taxon>
    </lineage>
</organism>
<dbReference type="InterPro" id="IPR002347">
    <property type="entry name" value="SDR_fam"/>
</dbReference>
<dbReference type="Gene3D" id="3.80.10.10">
    <property type="entry name" value="Ribonuclease Inhibitor"/>
    <property type="match status" value="1"/>
</dbReference>
<feature type="transmembrane region" description="Helical" evidence="7">
    <location>
        <begin position="20"/>
        <end position="43"/>
    </location>
</feature>
<name>A0A4S4E3C3_CAMSN</name>
<dbReference type="InterPro" id="IPR032675">
    <property type="entry name" value="LRR_dom_sf"/>
</dbReference>
<feature type="domain" description="Leucine-rich repeat-containing N-terminal plant-type" evidence="8">
    <location>
        <begin position="265"/>
        <end position="297"/>
    </location>
</feature>
<sequence>MMELKDFKEALNFAFTTEFWRMGVFWTISLVLSYLQLFTTTLFSRTPISHPRCSPSPPPPPATTATSTPTSSPTRRPVCIITGVMEDIERRNKNAHLKCFQVDLSSFQSILKFKSSFQQWLMDSDLHSSVQLLINNAGILATTFRLTAEGYDQMMGTNYIGAFSLTKVLLPLLENSPVPARIVNVTSFTHRSVSDIQVDKETVSGKSFLKFKKYPCAHIYEYSKLCLLLFSYELHRHFGVMGKSHQICFKALQFETPSLRQAYIALQTWKSAIFSDPFNFIANWNGPKVCSYLGVFCAPSPSDPSLRVVAGIDLNHADLAGYLPTELGLLPGLHPLRGLHLLSDHTLHPRHHPRSFPFRSVLGEIPPTSGLGEVVNLFVKYLTLSSVPFTEVSDLVEYSESPRWRVSGSSDGFKSRNAMTVTSYVASIGCWNTPTERVSPKTTIPPPPHLVQCALVEYSTTQWLSFSHF</sequence>
<dbReference type="Gene3D" id="3.40.50.720">
    <property type="entry name" value="NAD(P)-binding Rossmann-like Domain"/>
    <property type="match status" value="1"/>
</dbReference>
<evidence type="ECO:0000256" key="4">
    <source>
        <dbReference type="ARBA" id="ARBA00022729"/>
    </source>
</evidence>
<evidence type="ECO:0000313" key="9">
    <source>
        <dbReference type="EMBL" id="THG09765.1"/>
    </source>
</evidence>
<dbReference type="STRING" id="542762.A0A4S4E3C3"/>
<evidence type="ECO:0000256" key="1">
    <source>
        <dbReference type="ARBA" id="ARBA00004613"/>
    </source>
</evidence>
<keyword evidence="7" id="KW-0812">Transmembrane</keyword>
<keyword evidence="10" id="KW-1185">Reference proteome</keyword>
<feature type="compositionally biased region" description="Low complexity" evidence="6">
    <location>
        <begin position="63"/>
        <end position="76"/>
    </location>
</feature>
<gene>
    <name evidence="9" type="ORF">TEA_019730</name>
</gene>
<dbReference type="Pfam" id="PF00106">
    <property type="entry name" value="adh_short"/>
    <property type="match status" value="1"/>
</dbReference>
<evidence type="ECO:0000256" key="6">
    <source>
        <dbReference type="SAM" id="MobiDB-lite"/>
    </source>
</evidence>
<dbReference type="InterPro" id="IPR051582">
    <property type="entry name" value="LRR_extensin-like_regulator"/>
</dbReference>
<evidence type="ECO:0000256" key="7">
    <source>
        <dbReference type="SAM" id="Phobius"/>
    </source>
</evidence>
<proteinExistence type="predicted"/>
<comment type="subcellular location">
    <subcellularLocation>
        <location evidence="1">Secreted</location>
    </subcellularLocation>
</comment>
<evidence type="ECO:0000256" key="3">
    <source>
        <dbReference type="ARBA" id="ARBA00022614"/>
    </source>
</evidence>
<evidence type="ECO:0000313" key="10">
    <source>
        <dbReference type="Proteomes" id="UP000306102"/>
    </source>
</evidence>